<evidence type="ECO:0000256" key="1">
    <source>
        <dbReference type="SAM" id="MobiDB-lite"/>
    </source>
</evidence>
<feature type="region of interest" description="Disordered" evidence="1">
    <location>
        <begin position="1"/>
        <end position="84"/>
    </location>
</feature>
<evidence type="ECO:0000313" key="2">
    <source>
        <dbReference type="EMBL" id="KAK7115907.1"/>
    </source>
</evidence>
<sequence length="303" mass="33661">MRPTSGASSESPKFSFTLDRLDPNRKESLAESRLSSESPNQVPCSRDRPDPSRKEILAESRLSSESPNQVSCSRDRPDPNRSLPERLEGLALDQIPPNTRKVGASYSSTTFHYNRRQAQMQCRLSEERKRQQGSWSSPLQLTPTKGNWNVIYPDNLGDSTSFKMSMMGNACSLGVVEEDSDEEPEPYWQDCVKPDMMEQEKLCTPNRRRSAISSLTSQHNKHCPCSHCVGKKGKKSKGLCACAGPDQKNRSHNATLSSRESMSTTPTSLRSSSLSHYLPGRSLNRVQSNSSCDDTAPSAASYH</sequence>
<name>A0AAN9GP40_9CAEN</name>
<accession>A0AAN9GP40</accession>
<gene>
    <name evidence="2" type="ORF">V1264_001693</name>
</gene>
<comment type="caution">
    <text evidence="2">The sequence shown here is derived from an EMBL/GenBank/DDBJ whole genome shotgun (WGS) entry which is preliminary data.</text>
</comment>
<feature type="compositionally biased region" description="Basic and acidic residues" evidence="1">
    <location>
        <begin position="19"/>
        <end position="30"/>
    </location>
</feature>
<feature type="compositionally biased region" description="Low complexity" evidence="1">
    <location>
        <begin position="261"/>
        <end position="278"/>
    </location>
</feature>
<evidence type="ECO:0000313" key="3">
    <source>
        <dbReference type="Proteomes" id="UP001374579"/>
    </source>
</evidence>
<feature type="compositionally biased region" description="Polar residues" evidence="1">
    <location>
        <begin position="1"/>
        <end position="14"/>
    </location>
</feature>
<dbReference type="Proteomes" id="UP001374579">
    <property type="component" value="Unassembled WGS sequence"/>
</dbReference>
<feature type="compositionally biased region" description="Polar residues" evidence="1">
    <location>
        <begin position="284"/>
        <end position="293"/>
    </location>
</feature>
<proteinExistence type="predicted"/>
<reference evidence="2 3" key="1">
    <citation type="submission" date="2024-02" db="EMBL/GenBank/DDBJ databases">
        <title>Chromosome-scale genome assembly of the rough periwinkle Littorina saxatilis.</title>
        <authorList>
            <person name="De Jode A."/>
            <person name="Faria R."/>
            <person name="Formenti G."/>
            <person name="Sims Y."/>
            <person name="Smith T.P."/>
            <person name="Tracey A."/>
            <person name="Wood J.M.D."/>
            <person name="Zagrodzka Z.B."/>
            <person name="Johannesson K."/>
            <person name="Butlin R.K."/>
            <person name="Leder E.H."/>
        </authorList>
    </citation>
    <scope>NUCLEOTIDE SEQUENCE [LARGE SCALE GENOMIC DNA]</scope>
    <source>
        <strain evidence="2">Snail1</strain>
        <tissue evidence="2">Muscle</tissue>
    </source>
</reference>
<feature type="compositionally biased region" description="Polar residues" evidence="1">
    <location>
        <begin position="61"/>
        <end position="72"/>
    </location>
</feature>
<dbReference type="EMBL" id="JBAMIC010000001">
    <property type="protein sequence ID" value="KAK7115907.1"/>
    <property type="molecule type" value="Genomic_DNA"/>
</dbReference>
<feature type="compositionally biased region" description="Basic and acidic residues" evidence="1">
    <location>
        <begin position="45"/>
        <end position="58"/>
    </location>
</feature>
<keyword evidence="3" id="KW-1185">Reference proteome</keyword>
<protein>
    <submittedName>
        <fullName evidence="2">Uncharacterized protein</fullName>
    </submittedName>
</protein>
<feature type="region of interest" description="Disordered" evidence="1">
    <location>
        <begin position="248"/>
        <end position="303"/>
    </location>
</feature>
<organism evidence="2 3">
    <name type="scientific">Littorina saxatilis</name>
    <dbReference type="NCBI Taxonomy" id="31220"/>
    <lineage>
        <taxon>Eukaryota</taxon>
        <taxon>Metazoa</taxon>
        <taxon>Spiralia</taxon>
        <taxon>Lophotrochozoa</taxon>
        <taxon>Mollusca</taxon>
        <taxon>Gastropoda</taxon>
        <taxon>Caenogastropoda</taxon>
        <taxon>Littorinimorpha</taxon>
        <taxon>Littorinoidea</taxon>
        <taxon>Littorinidae</taxon>
        <taxon>Littorina</taxon>
    </lineage>
</organism>
<feature type="compositionally biased region" description="Basic and acidic residues" evidence="1">
    <location>
        <begin position="73"/>
        <end position="84"/>
    </location>
</feature>
<dbReference type="AlphaFoldDB" id="A0AAN9GP40"/>